<evidence type="ECO:0000256" key="6">
    <source>
        <dbReference type="ARBA" id="ARBA00023004"/>
    </source>
</evidence>
<evidence type="ECO:0000313" key="10">
    <source>
        <dbReference type="EMBL" id="KID81696.1"/>
    </source>
</evidence>
<dbReference type="SUPFAM" id="SSF48264">
    <property type="entry name" value="Cytochrome P450"/>
    <property type="match status" value="1"/>
</dbReference>
<dbReference type="CDD" id="cd11041">
    <property type="entry name" value="CYP503A1-like"/>
    <property type="match status" value="1"/>
</dbReference>
<organism evidence="10 11">
    <name type="scientific">Metarhizium guizhouense (strain ARSEF 977)</name>
    <dbReference type="NCBI Taxonomy" id="1276136"/>
    <lineage>
        <taxon>Eukaryota</taxon>
        <taxon>Fungi</taxon>
        <taxon>Dikarya</taxon>
        <taxon>Ascomycota</taxon>
        <taxon>Pezizomycotina</taxon>
        <taxon>Sordariomycetes</taxon>
        <taxon>Hypocreomycetidae</taxon>
        <taxon>Hypocreales</taxon>
        <taxon>Clavicipitaceae</taxon>
        <taxon>Metarhizium</taxon>
    </lineage>
</organism>
<keyword evidence="9" id="KW-0472">Membrane</keyword>
<evidence type="ECO:0000256" key="5">
    <source>
        <dbReference type="ARBA" id="ARBA00023002"/>
    </source>
</evidence>
<comment type="similarity">
    <text evidence="3 8">Belongs to the cytochrome P450 family.</text>
</comment>
<dbReference type="Gene3D" id="1.10.630.10">
    <property type="entry name" value="Cytochrome P450"/>
    <property type="match status" value="1"/>
</dbReference>
<dbReference type="Proteomes" id="UP000031192">
    <property type="component" value="Unassembled WGS sequence"/>
</dbReference>
<reference evidence="10 11" key="1">
    <citation type="journal article" date="2014" name="Proc. Natl. Acad. Sci. U.S.A.">
        <title>Trajectory and genomic determinants of fungal-pathogen speciation and host adaptation.</title>
        <authorList>
            <person name="Hu X."/>
            <person name="Xiao G."/>
            <person name="Zheng P."/>
            <person name="Shang Y."/>
            <person name="Su Y."/>
            <person name="Zhang X."/>
            <person name="Liu X."/>
            <person name="Zhan S."/>
            <person name="St Leger R.J."/>
            <person name="Wang C."/>
        </authorList>
    </citation>
    <scope>NUCLEOTIDE SEQUENCE [LARGE SCALE GENOMIC DNA]</scope>
    <source>
        <strain evidence="10 11">ARSEF 977</strain>
    </source>
</reference>
<comment type="caution">
    <text evidence="10">The sequence shown here is derived from an EMBL/GenBank/DDBJ whole genome shotgun (WGS) entry which is preliminary data.</text>
</comment>
<comment type="cofactor">
    <cofactor evidence="1 7">
        <name>heme</name>
        <dbReference type="ChEBI" id="CHEBI:30413"/>
    </cofactor>
</comment>
<dbReference type="OrthoDB" id="1844152at2759"/>
<dbReference type="PROSITE" id="PS00086">
    <property type="entry name" value="CYTOCHROME_P450"/>
    <property type="match status" value="1"/>
</dbReference>
<name>A0A0B4GW26_METGA</name>
<dbReference type="GO" id="GO:0005506">
    <property type="term" value="F:iron ion binding"/>
    <property type="evidence" value="ECO:0007669"/>
    <property type="project" value="InterPro"/>
</dbReference>
<dbReference type="PANTHER" id="PTHR46206">
    <property type="entry name" value="CYTOCHROME P450"/>
    <property type="match status" value="1"/>
</dbReference>
<keyword evidence="9" id="KW-0812">Transmembrane</keyword>
<evidence type="ECO:0000256" key="1">
    <source>
        <dbReference type="ARBA" id="ARBA00001971"/>
    </source>
</evidence>
<dbReference type="Pfam" id="PF00067">
    <property type="entry name" value="p450"/>
    <property type="match status" value="1"/>
</dbReference>
<keyword evidence="4 7" id="KW-0479">Metal-binding</keyword>
<evidence type="ECO:0000256" key="2">
    <source>
        <dbReference type="ARBA" id="ARBA00005179"/>
    </source>
</evidence>
<dbReference type="HOGENOM" id="CLU_022195_0_0_1"/>
<dbReference type="GO" id="GO:0004497">
    <property type="term" value="F:monooxygenase activity"/>
    <property type="evidence" value="ECO:0007669"/>
    <property type="project" value="UniProtKB-KW"/>
</dbReference>
<evidence type="ECO:0000256" key="9">
    <source>
        <dbReference type="SAM" id="Phobius"/>
    </source>
</evidence>
<dbReference type="InterPro" id="IPR036396">
    <property type="entry name" value="Cyt_P450_sf"/>
</dbReference>
<evidence type="ECO:0000313" key="11">
    <source>
        <dbReference type="Proteomes" id="UP000031192"/>
    </source>
</evidence>
<evidence type="ECO:0000256" key="8">
    <source>
        <dbReference type="RuleBase" id="RU000461"/>
    </source>
</evidence>
<evidence type="ECO:0000256" key="4">
    <source>
        <dbReference type="ARBA" id="ARBA00022723"/>
    </source>
</evidence>
<keyword evidence="8 10" id="KW-0503">Monooxygenase</keyword>
<comment type="pathway">
    <text evidence="2">Secondary metabolite biosynthesis.</text>
</comment>
<accession>A0A0B4GW26</accession>
<sequence length="552" mass="63215">MLSERLNVFDDYPAAVFAIIGVAVAAAAFFLYLDYPIAVDVPIIGVGVRYTKWLAAIRNVWYARESIREGYAKASCSRLSWQHGTQLTVDTQHGDFAFQIPTMTRMDIFICDRQMTREYYTVDDDHLSFRAVMSEEFQFEHLLPGQLHDVRRIPNSVIAKALSWQRTRASKPEDPFFKSFSAEFVHGFQEETQRLVQSQSSGIFSLFRGSAPAADSGWNAVPCFPLAIKVIARLTTYSLFGEPLCRDVEFLDMCCRFGDAIPRDALILRSWPAWARPSVAKLLAAPRLVRKLQGILYAEIQQRRSTREKNPMKDLLDFTIDWVDQRGEEYDDWHITDMMTNTIFAALHTSSQLVVHTIFELATRPEYADPLREEIKQCFELHGEGTKKALDSMYKVDSFIKETQRMNPLDASALARLALRDYTFSNGLHIPKGSAIFTPNAPLFQDERFYPDPQRFDGFRFSKMRHDPKLVSSCDLTSTNERSMHFGIGRHACPGRFMVSDEVKLAMVHLLQNFDFCVENFGPRPKNMPFGKFILPDMGAKVWLRPSTRGKE</sequence>
<gene>
    <name evidence="10" type="ORF">MGU_10968</name>
</gene>
<keyword evidence="11" id="KW-1185">Reference proteome</keyword>
<feature type="binding site" description="axial binding residue" evidence="7">
    <location>
        <position position="493"/>
    </location>
    <ligand>
        <name>heme</name>
        <dbReference type="ChEBI" id="CHEBI:30413"/>
    </ligand>
    <ligandPart>
        <name>Fe</name>
        <dbReference type="ChEBI" id="CHEBI:18248"/>
    </ligandPart>
</feature>
<keyword evidence="9" id="KW-1133">Transmembrane helix</keyword>
<dbReference type="PRINTS" id="PR00463">
    <property type="entry name" value="EP450I"/>
</dbReference>
<dbReference type="GO" id="GO:0020037">
    <property type="term" value="F:heme binding"/>
    <property type="evidence" value="ECO:0007669"/>
    <property type="project" value="InterPro"/>
</dbReference>
<feature type="transmembrane region" description="Helical" evidence="9">
    <location>
        <begin position="12"/>
        <end position="33"/>
    </location>
</feature>
<dbReference type="InterPro" id="IPR001128">
    <property type="entry name" value="Cyt_P450"/>
</dbReference>
<dbReference type="InterPro" id="IPR002401">
    <property type="entry name" value="Cyt_P450_E_grp-I"/>
</dbReference>
<dbReference type="InterPro" id="IPR017972">
    <property type="entry name" value="Cyt_P450_CS"/>
</dbReference>
<dbReference type="EMBL" id="AZNH01000126">
    <property type="protein sequence ID" value="KID81696.1"/>
    <property type="molecule type" value="Genomic_DNA"/>
</dbReference>
<evidence type="ECO:0000256" key="3">
    <source>
        <dbReference type="ARBA" id="ARBA00010617"/>
    </source>
</evidence>
<protein>
    <submittedName>
        <fullName evidence="10">P450 monooxygenase</fullName>
    </submittedName>
</protein>
<evidence type="ECO:0000256" key="7">
    <source>
        <dbReference type="PIRSR" id="PIRSR602401-1"/>
    </source>
</evidence>
<proteinExistence type="inferred from homology"/>
<dbReference type="AlphaFoldDB" id="A0A0B4GW26"/>
<dbReference type="GO" id="GO:0016705">
    <property type="term" value="F:oxidoreductase activity, acting on paired donors, with incorporation or reduction of molecular oxygen"/>
    <property type="evidence" value="ECO:0007669"/>
    <property type="project" value="InterPro"/>
</dbReference>
<keyword evidence="7 8" id="KW-0349">Heme</keyword>
<keyword evidence="6 7" id="KW-0408">Iron</keyword>
<keyword evidence="5 8" id="KW-0560">Oxidoreductase</keyword>